<comment type="caution">
    <text evidence="4">The sequence shown here is derived from an EMBL/GenBank/DDBJ whole genome shotgun (WGS) entry which is preliminary data.</text>
</comment>
<keyword evidence="2" id="KW-0812">Transmembrane</keyword>
<protein>
    <submittedName>
        <fullName evidence="4">Helix-turn-helix domain-containing protein</fullName>
    </submittedName>
</protein>
<keyword evidence="2" id="KW-0472">Membrane</keyword>
<dbReference type="Proteomes" id="UP001612928">
    <property type="component" value="Unassembled WGS sequence"/>
</dbReference>
<evidence type="ECO:0000313" key="5">
    <source>
        <dbReference type="Proteomes" id="UP001612928"/>
    </source>
</evidence>
<sequence length="287" mass="30952">MDVSDLNPEQIVTVQRFAHALRAIQSRAGLSLRQLDKEADVSKSTLSLMLRGERLPSKRTVEVFLRACGLSEEQAEPWLRTRGRLESGWPAQGPAPALADEAVDDQGAGASGDTQPIEIPIDPRPRRLWLGVAVAAAVLPVAAGVWGVAQLWGSPASSITGEACRGGYQPLARAGVAIKPCIESSEGRVRMNVYIKAMRPSGTSGKITTYVWLTNRDTKDKYRESLHTCPVSLADDQKVITCAYAFTPPAAGTYYTAASAQTGTDPLPPEWSPHYTGTQSPTLNWQP</sequence>
<dbReference type="SUPFAM" id="SSF47413">
    <property type="entry name" value="lambda repressor-like DNA-binding domains"/>
    <property type="match status" value="1"/>
</dbReference>
<dbReference type="RefSeq" id="WP_397020358.1">
    <property type="nucleotide sequence ID" value="NZ_JBITMB010000003.1"/>
</dbReference>
<evidence type="ECO:0000256" key="2">
    <source>
        <dbReference type="SAM" id="Phobius"/>
    </source>
</evidence>
<reference evidence="4 5" key="1">
    <citation type="submission" date="2024-10" db="EMBL/GenBank/DDBJ databases">
        <title>The Natural Products Discovery Center: Release of the First 8490 Sequenced Strains for Exploring Actinobacteria Biosynthetic Diversity.</title>
        <authorList>
            <person name="Kalkreuter E."/>
            <person name="Kautsar S.A."/>
            <person name="Yang D."/>
            <person name="Bader C.D."/>
            <person name="Teijaro C.N."/>
            <person name="Fluegel L."/>
            <person name="Davis C.M."/>
            <person name="Simpson J.R."/>
            <person name="Lauterbach L."/>
            <person name="Steele A.D."/>
            <person name="Gui C."/>
            <person name="Meng S."/>
            <person name="Li G."/>
            <person name="Viehrig K."/>
            <person name="Ye F."/>
            <person name="Su P."/>
            <person name="Kiefer A.F."/>
            <person name="Nichols A."/>
            <person name="Cepeda A.J."/>
            <person name="Yan W."/>
            <person name="Fan B."/>
            <person name="Jiang Y."/>
            <person name="Adhikari A."/>
            <person name="Zheng C.-J."/>
            <person name="Schuster L."/>
            <person name="Cowan T.M."/>
            <person name="Smanski M.J."/>
            <person name="Chevrette M.G."/>
            <person name="De Carvalho L.P.S."/>
            <person name="Shen B."/>
        </authorList>
    </citation>
    <scope>NUCLEOTIDE SEQUENCE [LARGE SCALE GENOMIC DNA]</scope>
    <source>
        <strain evidence="4 5">NPDC049503</strain>
    </source>
</reference>
<accession>A0ABW8A1D8</accession>
<dbReference type="CDD" id="cd00093">
    <property type="entry name" value="HTH_XRE"/>
    <property type="match status" value="1"/>
</dbReference>
<dbReference type="Pfam" id="PF13560">
    <property type="entry name" value="HTH_31"/>
    <property type="match status" value="1"/>
</dbReference>
<dbReference type="Gene3D" id="1.10.260.40">
    <property type="entry name" value="lambda repressor-like DNA-binding domains"/>
    <property type="match status" value="1"/>
</dbReference>
<evidence type="ECO:0000256" key="1">
    <source>
        <dbReference type="SAM" id="MobiDB-lite"/>
    </source>
</evidence>
<feature type="compositionally biased region" description="Polar residues" evidence="1">
    <location>
        <begin position="275"/>
        <end position="287"/>
    </location>
</feature>
<dbReference type="InterPro" id="IPR001387">
    <property type="entry name" value="Cro/C1-type_HTH"/>
</dbReference>
<feature type="region of interest" description="Disordered" evidence="1">
    <location>
        <begin position="265"/>
        <end position="287"/>
    </location>
</feature>
<keyword evidence="5" id="KW-1185">Reference proteome</keyword>
<feature type="domain" description="HTH cro/C1-type" evidence="3">
    <location>
        <begin position="21"/>
        <end position="75"/>
    </location>
</feature>
<name>A0ABW8A1D8_9ACTN</name>
<dbReference type="InterPro" id="IPR010982">
    <property type="entry name" value="Lambda_DNA-bd_dom_sf"/>
</dbReference>
<dbReference type="PROSITE" id="PS50943">
    <property type="entry name" value="HTH_CROC1"/>
    <property type="match status" value="1"/>
</dbReference>
<dbReference type="SMART" id="SM00530">
    <property type="entry name" value="HTH_XRE"/>
    <property type="match status" value="1"/>
</dbReference>
<proteinExistence type="predicted"/>
<organism evidence="4 5">
    <name type="scientific">Nonomuraea indica</name>
    <dbReference type="NCBI Taxonomy" id="1581193"/>
    <lineage>
        <taxon>Bacteria</taxon>
        <taxon>Bacillati</taxon>
        <taxon>Actinomycetota</taxon>
        <taxon>Actinomycetes</taxon>
        <taxon>Streptosporangiales</taxon>
        <taxon>Streptosporangiaceae</taxon>
        <taxon>Nonomuraea</taxon>
    </lineage>
</organism>
<evidence type="ECO:0000313" key="4">
    <source>
        <dbReference type="EMBL" id="MFI7440595.1"/>
    </source>
</evidence>
<dbReference type="EMBL" id="JBITMB010000003">
    <property type="protein sequence ID" value="MFI7440595.1"/>
    <property type="molecule type" value="Genomic_DNA"/>
</dbReference>
<keyword evidence="2" id="KW-1133">Transmembrane helix</keyword>
<feature type="transmembrane region" description="Helical" evidence="2">
    <location>
        <begin position="128"/>
        <end position="149"/>
    </location>
</feature>
<gene>
    <name evidence="4" type="ORF">ACIBP5_11625</name>
</gene>
<evidence type="ECO:0000259" key="3">
    <source>
        <dbReference type="PROSITE" id="PS50943"/>
    </source>
</evidence>